<feature type="compositionally biased region" description="Polar residues" evidence="3">
    <location>
        <begin position="98"/>
        <end position="109"/>
    </location>
</feature>
<dbReference type="GO" id="GO:0003729">
    <property type="term" value="F:mRNA binding"/>
    <property type="evidence" value="ECO:0007669"/>
    <property type="project" value="TreeGrafter"/>
</dbReference>
<name>A0A9W7GQH3_9STRA</name>
<feature type="repeat" description="Pumilio" evidence="2">
    <location>
        <begin position="578"/>
        <end position="615"/>
    </location>
</feature>
<dbReference type="InterPro" id="IPR011989">
    <property type="entry name" value="ARM-like"/>
</dbReference>
<dbReference type="SMART" id="SM00025">
    <property type="entry name" value="Pumilio"/>
    <property type="match status" value="8"/>
</dbReference>
<dbReference type="OrthoDB" id="668540at2759"/>
<gene>
    <name evidence="5" type="ORF">TrCOL_g4712</name>
</gene>
<sequence length="748" mass="78815">MSYKSVLASSQEASKTSPGSPQTASSIHQSLYGSASWGTDTPPPPPADTTPSIYPPAKASPTTAGSSIPIPQLTSVVSGGGEASGQDSGSFNYGGFDPSSSAASAFQTTEDQRKGIEAFLSQSPSQALGDAFVGMGLEEDGGKSSSATDIDTEWAGDSVQASAAEYVPSQFQGYDDTSGYDASGYGAVNNGYGVPQVGGSFQPQVVNAAQPQGVFYMAVNVGGQQVLQPVQLVQLPNGQMATVLANPPAMQDGGIGGLGMGYDPSFGAEFDDGTGRRKKGQRSDDILKRDLGTLETTPADLALDSQESDLHALYGSTRRPALKDLLGNVCRLSKDQVGCRLLQQALDEDGSEAATAIFKEGLAFMSEIMVDPFGNYLFQKILEKCSDAERLTIIRTVAPKLVQSALNLHGTRSVQKVVEMCSFDANAATAVTKSLAPQAARLCIDANGNHVIQRVLQRLPHQHARFVFDAVAASVSEVARHRHGCCVIQRCLDSPKSTARSNLVAKIVEKALELMQDAYGNYVVQYVLDVCSDEEAHAVCQSVAGRVSMLAIQKFSSNVMEKCLEKANDKTQELYLREVSHPEKVKDLMADPFGNYVVQRALAVATHAQAVRLVESMRPHLSGMRNTAGGRRIVAKICRRFPNFNSELQPSSKEHYNNQQHYGNQGGYGGHGNHHRDPYHTGGGGGGGPYHTGGGGGAPTGGAQTNQQPAGSNGTATPVAAKEATPAATTATAKQTTTEANSSNGEDN</sequence>
<dbReference type="GO" id="GO:0010608">
    <property type="term" value="P:post-transcriptional regulation of gene expression"/>
    <property type="evidence" value="ECO:0007669"/>
    <property type="project" value="TreeGrafter"/>
</dbReference>
<dbReference type="CDD" id="cd07920">
    <property type="entry name" value="Pumilio"/>
    <property type="match status" value="1"/>
</dbReference>
<dbReference type="AlphaFoldDB" id="A0A9W7GQH3"/>
<evidence type="ECO:0000256" key="3">
    <source>
        <dbReference type="SAM" id="MobiDB-lite"/>
    </source>
</evidence>
<dbReference type="InterPro" id="IPR033712">
    <property type="entry name" value="Pumilio_RNA-bd"/>
</dbReference>
<feature type="region of interest" description="Disordered" evidence="3">
    <location>
        <begin position="645"/>
        <end position="748"/>
    </location>
</feature>
<dbReference type="PANTHER" id="PTHR12537">
    <property type="entry name" value="RNA BINDING PROTEIN PUMILIO-RELATED"/>
    <property type="match status" value="1"/>
</dbReference>
<dbReference type="InterPro" id="IPR033133">
    <property type="entry name" value="PUM-HD"/>
</dbReference>
<evidence type="ECO:0000259" key="4">
    <source>
        <dbReference type="PROSITE" id="PS50303"/>
    </source>
</evidence>
<feature type="repeat" description="Pumilio" evidence="2">
    <location>
        <begin position="434"/>
        <end position="469"/>
    </location>
</feature>
<dbReference type="Gene3D" id="1.25.10.10">
    <property type="entry name" value="Leucine-rich Repeat Variant"/>
    <property type="match status" value="1"/>
</dbReference>
<dbReference type="InterPro" id="IPR016024">
    <property type="entry name" value="ARM-type_fold"/>
</dbReference>
<protein>
    <recommendedName>
        <fullName evidence="4">PUM-HD domain-containing protein</fullName>
    </recommendedName>
</protein>
<feature type="repeat" description="Pumilio" evidence="2">
    <location>
        <begin position="360"/>
        <end position="395"/>
    </location>
</feature>
<dbReference type="PROSITE" id="PS50303">
    <property type="entry name" value="PUM_HD"/>
    <property type="match status" value="1"/>
</dbReference>
<feature type="repeat" description="Pumilio" evidence="2">
    <location>
        <begin position="324"/>
        <end position="359"/>
    </location>
</feature>
<dbReference type="InterPro" id="IPR001313">
    <property type="entry name" value="Pumilio_RNA-bd_rpt"/>
</dbReference>
<evidence type="ECO:0000313" key="5">
    <source>
        <dbReference type="EMBL" id="GMI49219.1"/>
    </source>
</evidence>
<comment type="caution">
    <text evidence="5">The sequence shown here is derived from an EMBL/GenBank/DDBJ whole genome shotgun (WGS) entry which is preliminary data.</text>
</comment>
<proteinExistence type="predicted"/>
<dbReference type="Proteomes" id="UP001165065">
    <property type="component" value="Unassembled WGS sequence"/>
</dbReference>
<evidence type="ECO:0000256" key="1">
    <source>
        <dbReference type="ARBA" id="ARBA00022737"/>
    </source>
</evidence>
<keyword evidence="1" id="KW-0677">Repeat</keyword>
<evidence type="ECO:0000313" key="6">
    <source>
        <dbReference type="Proteomes" id="UP001165065"/>
    </source>
</evidence>
<reference evidence="6" key="1">
    <citation type="journal article" date="2023" name="Commun. Biol.">
        <title>Genome analysis of Parmales, the sister group of diatoms, reveals the evolutionary specialization of diatoms from phago-mixotrophs to photoautotrophs.</title>
        <authorList>
            <person name="Ban H."/>
            <person name="Sato S."/>
            <person name="Yoshikawa S."/>
            <person name="Yamada K."/>
            <person name="Nakamura Y."/>
            <person name="Ichinomiya M."/>
            <person name="Sato N."/>
            <person name="Blanc-Mathieu R."/>
            <person name="Endo H."/>
            <person name="Kuwata A."/>
            <person name="Ogata H."/>
        </authorList>
    </citation>
    <scope>NUCLEOTIDE SEQUENCE [LARGE SCALE GENOMIC DNA]</scope>
</reference>
<feature type="region of interest" description="Disordered" evidence="3">
    <location>
        <begin position="1"/>
        <end position="109"/>
    </location>
</feature>
<dbReference type="GO" id="GO:0005737">
    <property type="term" value="C:cytoplasm"/>
    <property type="evidence" value="ECO:0007669"/>
    <property type="project" value="TreeGrafter"/>
</dbReference>
<dbReference type="SUPFAM" id="SSF48371">
    <property type="entry name" value="ARM repeat"/>
    <property type="match status" value="1"/>
</dbReference>
<feature type="repeat" description="Pumilio" evidence="2">
    <location>
        <begin position="470"/>
        <end position="505"/>
    </location>
</feature>
<feature type="compositionally biased region" description="Gly residues" evidence="3">
    <location>
        <begin position="681"/>
        <end position="700"/>
    </location>
</feature>
<organism evidence="5 6">
    <name type="scientific">Triparma columacea</name>
    <dbReference type="NCBI Taxonomy" id="722753"/>
    <lineage>
        <taxon>Eukaryota</taxon>
        <taxon>Sar</taxon>
        <taxon>Stramenopiles</taxon>
        <taxon>Ochrophyta</taxon>
        <taxon>Bolidophyceae</taxon>
        <taxon>Parmales</taxon>
        <taxon>Triparmaceae</taxon>
        <taxon>Triparma</taxon>
    </lineage>
</organism>
<dbReference type="Pfam" id="PF22493">
    <property type="entry name" value="PUF_NOP9"/>
    <property type="match status" value="1"/>
</dbReference>
<evidence type="ECO:0000256" key="2">
    <source>
        <dbReference type="PROSITE-ProRule" id="PRU00317"/>
    </source>
</evidence>
<dbReference type="EMBL" id="BRYA01000480">
    <property type="protein sequence ID" value="GMI49219.1"/>
    <property type="molecule type" value="Genomic_DNA"/>
</dbReference>
<feature type="repeat" description="Pumilio" evidence="2">
    <location>
        <begin position="542"/>
        <end position="577"/>
    </location>
</feature>
<feature type="compositionally biased region" description="Low complexity" evidence="3">
    <location>
        <begin position="715"/>
        <end position="740"/>
    </location>
</feature>
<dbReference type="Pfam" id="PF00806">
    <property type="entry name" value="PUF"/>
    <property type="match status" value="1"/>
</dbReference>
<feature type="repeat" description="Pumilio" evidence="2">
    <location>
        <begin position="506"/>
        <end position="541"/>
    </location>
</feature>
<dbReference type="FunFam" id="1.25.10.10:FF:000237">
    <property type="entry name" value="Pumilio homolog 9"/>
    <property type="match status" value="1"/>
</dbReference>
<feature type="domain" description="PUM-HD" evidence="4">
    <location>
        <begin position="302"/>
        <end position="641"/>
    </location>
</feature>
<feature type="compositionally biased region" description="Polar residues" evidence="3">
    <location>
        <begin position="7"/>
        <end position="38"/>
    </location>
</feature>
<feature type="compositionally biased region" description="Polar residues" evidence="3">
    <location>
        <begin position="704"/>
        <end position="714"/>
    </location>
</feature>
<keyword evidence="6" id="KW-1185">Reference proteome</keyword>
<accession>A0A9W7GQH3</accession>
<dbReference type="PROSITE" id="PS50302">
    <property type="entry name" value="PUM"/>
    <property type="match status" value="7"/>
</dbReference>
<dbReference type="PANTHER" id="PTHR12537:SF13">
    <property type="entry name" value="PUMILIO HOMOLOGY DOMAIN FAMILY MEMBER 4"/>
    <property type="match status" value="1"/>
</dbReference>